<feature type="transmembrane region" description="Helical" evidence="2">
    <location>
        <begin position="188"/>
        <end position="221"/>
    </location>
</feature>
<dbReference type="Proteomes" id="UP000078287">
    <property type="component" value="Unassembled WGS sequence"/>
</dbReference>
<name>A0A178MBD3_9CHLR</name>
<protein>
    <recommendedName>
        <fullName evidence="5">DUF624 domain-containing protein</fullName>
    </recommendedName>
</protein>
<keyword evidence="4" id="KW-1185">Reference proteome</keyword>
<dbReference type="RefSeq" id="WP_066786852.1">
    <property type="nucleotide sequence ID" value="NZ_LWQS01000049.1"/>
</dbReference>
<dbReference type="OrthoDB" id="157262at2"/>
<feature type="transmembrane region" description="Helical" evidence="2">
    <location>
        <begin position="60"/>
        <end position="84"/>
    </location>
</feature>
<evidence type="ECO:0000313" key="4">
    <source>
        <dbReference type="Proteomes" id="UP000078287"/>
    </source>
</evidence>
<feature type="region of interest" description="Disordered" evidence="1">
    <location>
        <begin position="242"/>
        <end position="262"/>
    </location>
</feature>
<keyword evidence="2" id="KW-0472">Membrane</keyword>
<feature type="transmembrane region" description="Helical" evidence="2">
    <location>
        <begin position="141"/>
        <end position="167"/>
    </location>
</feature>
<comment type="caution">
    <text evidence="3">The sequence shown here is derived from an EMBL/GenBank/DDBJ whole genome shotgun (WGS) entry which is preliminary data.</text>
</comment>
<dbReference type="STRING" id="1707952.A6A03_02045"/>
<dbReference type="EMBL" id="LWQS01000049">
    <property type="protein sequence ID" value="OAN46062.1"/>
    <property type="molecule type" value="Genomic_DNA"/>
</dbReference>
<gene>
    <name evidence="3" type="ORF">A6A03_02045</name>
</gene>
<evidence type="ECO:0000256" key="1">
    <source>
        <dbReference type="SAM" id="MobiDB-lite"/>
    </source>
</evidence>
<evidence type="ECO:0008006" key="5">
    <source>
        <dbReference type="Google" id="ProtNLM"/>
    </source>
</evidence>
<organism evidence="3 4">
    <name type="scientific">Chloroflexus islandicus</name>
    <dbReference type="NCBI Taxonomy" id="1707952"/>
    <lineage>
        <taxon>Bacteria</taxon>
        <taxon>Bacillati</taxon>
        <taxon>Chloroflexota</taxon>
        <taxon>Chloroflexia</taxon>
        <taxon>Chloroflexales</taxon>
        <taxon>Chloroflexineae</taxon>
        <taxon>Chloroflexaceae</taxon>
        <taxon>Chloroflexus</taxon>
    </lineage>
</organism>
<evidence type="ECO:0000256" key="2">
    <source>
        <dbReference type="SAM" id="Phobius"/>
    </source>
</evidence>
<dbReference type="AlphaFoldDB" id="A0A178MBD3"/>
<feature type="transmembrane region" description="Helical" evidence="2">
    <location>
        <begin position="105"/>
        <end position="129"/>
    </location>
</feature>
<proteinExistence type="predicted"/>
<reference evidence="3 4" key="1">
    <citation type="submission" date="2016-04" db="EMBL/GenBank/DDBJ databases">
        <title>Chloroflexus islandicus sp. nov., a thermophilic filamentous anoxygenic phototrophic bacterium from geyser Strokkur (Iceland).</title>
        <authorList>
            <person name="Gaisin V.A."/>
            <person name="Kalashnikov A.M."/>
            <person name="Sukhacheva M.V."/>
            <person name="Grouzdev D.S."/>
            <person name="Ivanov T.M."/>
            <person name="Kuznetsov B."/>
            <person name="Gorlenko V.M."/>
        </authorList>
    </citation>
    <scope>NUCLEOTIDE SEQUENCE [LARGE SCALE GENOMIC DNA]</scope>
    <source>
        <strain evidence="4">isl-2</strain>
    </source>
</reference>
<feature type="transmembrane region" description="Helical" evidence="2">
    <location>
        <begin position="30"/>
        <end position="54"/>
    </location>
</feature>
<keyword evidence="2" id="KW-1133">Transmembrane helix</keyword>
<keyword evidence="2" id="KW-0812">Transmembrane</keyword>
<sequence>MNQPRFFNPSAVTAPFRVLWGALRDLFDEFLLLTLANILWAAMSVPLFSIAYVAMVSNAALPAAAAALVGVIPAAPAFAGLYVLSKRIMEGRASKLSDFFAGMRAYAVPAWRLYGVWMAGLVLILWNLAFYAGVPGILGGVLIGFFLYLFMLWSALIIYAFPLMVLMERPSLKQIARNALVMIVSRPVYTLVTMLLMGFILILSSVVLVVPFLLFAVALLALWSTRATQFLIDEAQAQKEAAAAEAAPPAEERGRRGQVRPK</sequence>
<accession>A0A178MBD3</accession>
<evidence type="ECO:0000313" key="3">
    <source>
        <dbReference type="EMBL" id="OAN46062.1"/>
    </source>
</evidence>